<dbReference type="SUPFAM" id="SSF53756">
    <property type="entry name" value="UDP-Glycosyltransferase/glycogen phosphorylase"/>
    <property type="match status" value="1"/>
</dbReference>
<dbReference type="GO" id="GO:0005543">
    <property type="term" value="F:phospholipid binding"/>
    <property type="evidence" value="ECO:0007669"/>
    <property type="project" value="TreeGrafter"/>
</dbReference>
<reference evidence="11 12" key="1">
    <citation type="submission" date="2020-08" db="EMBL/GenBank/DDBJ databases">
        <title>Genomic Encyclopedia of Type Strains, Phase IV (KMG-IV): sequencing the most valuable type-strain genomes for metagenomic binning, comparative biology and taxonomic classification.</title>
        <authorList>
            <person name="Goeker M."/>
        </authorList>
    </citation>
    <scope>NUCLEOTIDE SEQUENCE [LARGE SCALE GENOMIC DNA]</scope>
    <source>
        <strain evidence="11 12">YC6886</strain>
    </source>
</reference>
<dbReference type="InterPro" id="IPR003835">
    <property type="entry name" value="Glyco_trans_19"/>
</dbReference>
<evidence type="ECO:0000256" key="1">
    <source>
        <dbReference type="ARBA" id="ARBA00002056"/>
    </source>
</evidence>
<keyword evidence="6 11" id="KW-0328">Glycosyltransferase</keyword>
<dbReference type="NCBIfam" id="TIGR00215">
    <property type="entry name" value="lpxB"/>
    <property type="match status" value="1"/>
</dbReference>
<dbReference type="AlphaFoldDB" id="A0A840V5U1"/>
<dbReference type="GO" id="GO:0016020">
    <property type="term" value="C:membrane"/>
    <property type="evidence" value="ECO:0007669"/>
    <property type="project" value="GOC"/>
</dbReference>
<dbReference type="GO" id="GO:0008915">
    <property type="term" value="F:lipid-A-disaccharide synthase activity"/>
    <property type="evidence" value="ECO:0007669"/>
    <property type="project" value="UniProtKB-UniRule"/>
</dbReference>
<sequence length="380" mass="41338">MNGRLYVVAGEMSGDMHAAGLLRALITLMPGLEVRGAGGPVMQEVAGSGVHDWLDQAAVMGVVEVLKHYRFFKDSFERMLSEVKAWQPDVLLLVDYPGFNLRFAAAVRKELPQVKIVQYVCPQVWAWKKGRIPKMAAVLDEVLCLLPFEPKVFEGSGLKASFAGHPIIDELSEEHLGLSRNPSLVALLPGSRVPEVEKLFPLMLGTAERMLQSRPELQFAVPAANARLATRIRELAAGSGLGAALEVRDGGAHRLMQEAACGVVASGTATVEAAFFGLPYCLVYRLAWPTYLIAKMVVKIEHIGLINILAGETVIEEFIQSDAEPCSVSQELERMLDHPEEVVLLQARLAEVIATLGGTGAHEKAAQAVARWFPEPSTSR</sequence>
<evidence type="ECO:0000256" key="9">
    <source>
        <dbReference type="ARBA" id="ARBA00048975"/>
    </source>
</evidence>
<name>A0A840V5U1_9BACT</name>
<evidence type="ECO:0000256" key="4">
    <source>
        <dbReference type="ARBA" id="ARBA00022516"/>
    </source>
</evidence>
<dbReference type="GO" id="GO:0009245">
    <property type="term" value="P:lipid A biosynthetic process"/>
    <property type="evidence" value="ECO:0007669"/>
    <property type="project" value="UniProtKB-UniRule"/>
</dbReference>
<accession>A0A840V5U1</accession>
<keyword evidence="7 11" id="KW-0808">Transferase</keyword>
<gene>
    <name evidence="11" type="ORF">HNR46_003878</name>
</gene>
<evidence type="ECO:0000256" key="3">
    <source>
        <dbReference type="ARBA" id="ARBA00020902"/>
    </source>
</evidence>
<organism evidence="11 12">
    <name type="scientific">Haloferula luteola</name>
    <dbReference type="NCBI Taxonomy" id="595692"/>
    <lineage>
        <taxon>Bacteria</taxon>
        <taxon>Pseudomonadati</taxon>
        <taxon>Verrucomicrobiota</taxon>
        <taxon>Verrucomicrobiia</taxon>
        <taxon>Verrucomicrobiales</taxon>
        <taxon>Verrucomicrobiaceae</taxon>
        <taxon>Haloferula</taxon>
    </lineage>
</organism>
<dbReference type="EMBL" id="JACHFD010000030">
    <property type="protein sequence ID" value="MBB5353617.1"/>
    <property type="molecule type" value="Genomic_DNA"/>
</dbReference>
<evidence type="ECO:0000313" key="12">
    <source>
        <dbReference type="Proteomes" id="UP000557717"/>
    </source>
</evidence>
<evidence type="ECO:0000256" key="2">
    <source>
        <dbReference type="ARBA" id="ARBA00012687"/>
    </source>
</evidence>
<comment type="catalytic activity">
    <reaction evidence="9">
        <text>a lipid X + a UDP-2-N,3-O-bis[(3R)-3-hydroxyacyl]-alpha-D-glucosamine = a lipid A disaccharide + UDP + H(+)</text>
        <dbReference type="Rhea" id="RHEA:67828"/>
        <dbReference type="ChEBI" id="CHEBI:15378"/>
        <dbReference type="ChEBI" id="CHEBI:58223"/>
        <dbReference type="ChEBI" id="CHEBI:137748"/>
        <dbReference type="ChEBI" id="CHEBI:176338"/>
        <dbReference type="ChEBI" id="CHEBI:176343"/>
        <dbReference type="EC" id="2.4.1.182"/>
    </reaction>
</comment>
<comment type="function">
    <text evidence="1">Condensation of UDP-2,3-diacylglucosamine and 2,3-diacylglucosamine-1-phosphate to form lipid A disaccharide, a precursor of lipid A, a phosphorylated glycolipid that anchors the lipopolysaccharide to the outer membrane of the cell.</text>
</comment>
<dbReference type="PANTHER" id="PTHR30372">
    <property type="entry name" value="LIPID-A-DISACCHARIDE SYNTHASE"/>
    <property type="match status" value="1"/>
</dbReference>
<evidence type="ECO:0000256" key="6">
    <source>
        <dbReference type="ARBA" id="ARBA00022676"/>
    </source>
</evidence>
<evidence type="ECO:0000313" key="11">
    <source>
        <dbReference type="EMBL" id="MBB5353617.1"/>
    </source>
</evidence>
<evidence type="ECO:0000256" key="10">
    <source>
        <dbReference type="NCBIfam" id="TIGR00215"/>
    </source>
</evidence>
<keyword evidence="4" id="KW-0444">Lipid biosynthesis</keyword>
<dbReference type="EC" id="2.4.1.182" evidence="2 10"/>
<dbReference type="Pfam" id="PF02684">
    <property type="entry name" value="LpxB"/>
    <property type="match status" value="1"/>
</dbReference>
<evidence type="ECO:0000256" key="8">
    <source>
        <dbReference type="ARBA" id="ARBA00023098"/>
    </source>
</evidence>
<evidence type="ECO:0000256" key="5">
    <source>
        <dbReference type="ARBA" id="ARBA00022556"/>
    </source>
</evidence>
<keyword evidence="8" id="KW-0443">Lipid metabolism</keyword>
<comment type="caution">
    <text evidence="11">The sequence shown here is derived from an EMBL/GenBank/DDBJ whole genome shotgun (WGS) entry which is preliminary data.</text>
</comment>
<keyword evidence="12" id="KW-1185">Reference proteome</keyword>
<dbReference type="PANTHER" id="PTHR30372:SF4">
    <property type="entry name" value="LIPID-A-DISACCHARIDE SYNTHASE, MITOCHONDRIAL-RELATED"/>
    <property type="match status" value="1"/>
</dbReference>
<dbReference type="Proteomes" id="UP000557717">
    <property type="component" value="Unassembled WGS sequence"/>
</dbReference>
<proteinExistence type="predicted"/>
<protein>
    <recommendedName>
        <fullName evidence="3 10">Lipid-A-disaccharide synthase</fullName>
        <ecNumber evidence="2 10">2.4.1.182</ecNumber>
    </recommendedName>
</protein>
<evidence type="ECO:0000256" key="7">
    <source>
        <dbReference type="ARBA" id="ARBA00022679"/>
    </source>
</evidence>
<dbReference type="RefSeq" id="WP_184021750.1">
    <property type="nucleotide sequence ID" value="NZ_JACHFD010000030.1"/>
</dbReference>
<keyword evidence="5" id="KW-0441">Lipid A biosynthesis</keyword>